<sequence length="157" mass="17135">MNDRLRHYLEIVRTSLWLIPVLMGCAAFGLAIVLLSWGRGIINDASDYWLLYAGDTENARELLSALLTGMISMTALVVSITMVVLTLAAGQIGPRLIRTFIQDRVTQFVLGLILSHGNDSFHEFTHGRIALREAAFGPGPNPAPQPVRRRAGAPGRG</sequence>
<accession>A0AAC8ZVR9</accession>
<name>A0AAC8ZVR9_9PROT</name>
<evidence type="ECO:0000256" key="2">
    <source>
        <dbReference type="SAM" id="Phobius"/>
    </source>
</evidence>
<keyword evidence="2" id="KW-1133">Transmembrane helix</keyword>
<dbReference type="Proteomes" id="UP000069935">
    <property type="component" value="Chromosome 4"/>
</dbReference>
<organism evidence="3 4">
    <name type="scientific">Azospirillum thiophilum</name>
    <dbReference type="NCBI Taxonomy" id="528244"/>
    <lineage>
        <taxon>Bacteria</taxon>
        <taxon>Pseudomonadati</taxon>
        <taxon>Pseudomonadota</taxon>
        <taxon>Alphaproteobacteria</taxon>
        <taxon>Rhodospirillales</taxon>
        <taxon>Azospirillaceae</taxon>
        <taxon>Azospirillum</taxon>
    </lineage>
</organism>
<dbReference type="KEGG" id="ati:AL072_24960"/>
<evidence type="ECO:0000313" key="4">
    <source>
        <dbReference type="Proteomes" id="UP000069935"/>
    </source>
</evidence>
<reference evidence="3 4" key="2">
    <citation type="journal article" date="2016" name="Genome Announc.">
        <title>Complete Genome Sequence of a Strain of Azospirillum thiophilum Isolated from a Sulfide Spring.</title>
        <authorList>
            <person name="Fomenkov A."/>
            <person name="Vincze T."/>
            <person name="Grabovich M."/>
            <person name="Anton B.P."/>
            <person name="Dubinina G."/>
            <person name="Orlova M."/>
            <person name="Belousova E."/>
            <person name="Roberts R.J."/>
        </authorList>
    </citation>
    <scope>NUCLEOTIDE SEQUENCE [LARGE SCALE GENOMIC DNA]</scope>
    <source>
        <strain evidence="3 4">BV-S</strain>
    </source>
</reference>
<gene>
    <name evidence="3" type="ORF">AL072_24960</name>
</gene>
<evidence type="ECO:0000313" key="3">
    <source>
        <dbReference type="EMBL" id="ALG74228.1"/>
    </source>
</evidence>
<keyword evidence="2" id="KW-0812">Transmembrane</keyword>
<feature type="region of interest" description="Disordered" evidence="1">
    <location>
        <begin position="135"/>
        <end position="157"/>
    </location>
</feature>
<dbReference type="InterPro" id="IPR018723">
    <property type="entry name" value="DUF2254_membrane"/>
</dbReference>
<dbReference type="EMBL" id="CP012404">
    <property type="protein sequence ID" value="ALG74228.1"/>
    <property type="molecule type" value="Genomic_DNA"/>
</dbReference>
<feature type="transmembrane region" description="Helical" evidence="2">
    <location>
        <begin position="21"/>
        <end position="42"/>
    </location>
</feature>
<keyword evidence="2" id="KW-0472">Membrane</keyword>
<keyword evidence="4" id="KW-1185">Reference proteome</keyword>
<dbReference type="RefSeq" id="WP_045583456.1">
    <property type="nucleotide sequence ID" value="NZ_CP012404.1"/>
</dbReference>
<dbReference type="Pfam" id="PF10011">
    <property type="entry name" value="DUF2254"/>
    <property type="match status" value="1"/>
</dbReference>
<reference evidence="4" key="1">
    <citation type="submission" date="2015-08" db="EMBL/GenBank/DDBJ databases">
        <title>Complete Genome Sequence of Azospirillum thiophilum BV-S.</title>
        <authorList>
            <person name="Fomenkov A."/>
            <person name="Vincze T."/>
            <person name="Grabovich M."/>
            <person name="Dubinina G."/>
            <person name="Orlova M."/>
            <person name="Belousova E."/>
            <person name="Roberts R.J."/>
        </authorList>
    </citation>
    <scope>NUCLEOTIDE SEQUENCE [LARGE SCALE GENOMIC DNA]</scope>
    <source>
        <strain evidence="4">BV-S</strain>
    </source>
</reference>
<protein>
    <submittedName>
        <fullName evidence="3">Uncharacterized protein</fullName>
    </submittedName>
</protein>
<feature type="transmembrane region" description="Helical" evidence="2">
    <location>
        <begin position="62"/>
        <end position="88"/>
    </location>
</feature>
<dbReference type="PROSITE" id="PS51257">
    <property type="entry name" value="PROKAR_LIPOPROTEIN"/>
    <property type="match status" value="1"/>
</dbReference>
<evidence type="ECO:0000256" key="1">
    <source>
        <dbReference type="SAM" id="MobiDB-lite"/>
    </source>
</evidence>
<dbReference type="AlphaFoldDB" id="A0AAC8ZVR9"/>
<proteinExistence type="predicted"/>